<evidence type="ECO:0000256" key="3">
    <source>
        <dbReference type="ARBA" id="ARBA00022490"/>
    </source>
</evidence>
<dbReference type="Gene3D" id="2.30.42.10">
    <property type="match status" value="1"/>
</dbReference>
<dbReference type="InterPro" id="IPR001478">
    <property type="entry name" value="PDZ"/>
</dbReference>
<dbReference type="Proteomes" id="UP000472267">
    <property type="component" value="Chromosome 18"/>
</dbReference>
<comment type="subcellular location">
    <subcellularLocation>
        <location evidence="1">Cytoplasm</location>
        <location evidence="1">Cytoskeleton</location>
    </subcellularLocation>
    <subcellularLocation>
        <location evidence="11">Synapse</location>
    </subcellularLocation>
</comment>
<dbReference type="OMA" id="MHTHISH"/>
<evidence type="ECO:0000256" key="4">
    <source>
        <dbReference type="ARBA" id="ARBA00022553"/>
    </source>
</evidence>
<dbReference type="AlphaFoldDB" id="A0A672IQC8"/>
<keyword evidence="15" id="KW-1185">Reference proteome</keyword>
<evidence type="ECO:0000256" key="11">
    <source>
        <dbReference type="ARBA" id="ARBA00034103"/>
    </source>
</evidence>
<feature type="region of interest" description="Disordered" evidence="12">
    <location>
        <begin position="153"/>
        <end position="184"/>
    </location>
</feature>
<feature type="compositionally biased region" description="Basic and acidic residues" evidence="12">
    <location>
        <begin position="237"/>
        <end position="255"/>
    </location>
</feature>
<dbReference type="SMART" id="SM00228">
    <property type="entry name" value="PDZ"/>
    <property type="match status" value="1"/>
</dbReference>
<dbReference type="InterPro" id="IPR036034">
    <property type="entry name" value="PDZ_sf"/>
</dbReference>
<keyword evidence="5" id="KW-0221">Differentiation</keyword>
<evidence type="ECO:0000313" key="15">
    <source>
        <dbReference type="Proteomes" id="UP000472267"/>
    </source>
</evidence>
<evidence type="ECO:0000256" key="8">
    <source>
        <dbReference type="ARBA" id="ARBA00023054"/>
    </source>
</evidence>
<keyword evidence="2" id="KW-0217">Developmental protein</keyword>
<accession>A0A672IQC8</accession>
<evidence type="ECO:0000256" key="7">
    <source>
        <dbReference type="ARBA" id="ARBA00023018"/>
    </source>
</evidence>
<evidence type="ECO:0000256" key="6">
    <source>
        <dbReference type="ARBA" id="ARBA00022902"/>
    </source>
</evidence>
<dbReference type="FunFam" id="2.30.42.10:FF:000010">
    <property type="entry name" value="Neurabin-1 isoform 1"/>
    <property type="match status" value="1"/>
</dbReference>
<evidence type="ECO:0000256" key="9">
    <source>
        <dbReference type="ARBA" id="ARBA00023203"/>
    </source>
</evidence>
<evidence type="ECO:0000256" key="1">
    <source>
        <dbReference type="ARBA" id="ARBA00004245"/>
    </source>
</evidence>
<evidence type="ECO:0000256" key="10">
    <source>
        <dbReference type="ARBA" id="ARBA00023212"/>
    </source>
</evidence>
<evidence type="ECO:0000256" key="5">
    <source>
        <dbReference type="ARBA" id="ARBA00022782"/>
    </source>
</evidence>
<dbReference type="Pfam" id="PF00595">
    <property type="entry name" value="PDZ"/>
    <property type="match status" value="1"/>
</dbReference>
<evidence type="ECO:0000256" key="2">
    <source>
        <dbReference type="ARBA" id="ARBA00022473"/>
    </source>
</evidence>
<keyword evidence="10" id="KW-0206">Cytoskeleton</keyword>
<organism evidence="14 15">
    <name type="scientific">Salarias fasciatus</name>
    <name type="common">Jewelled blenny</name>
    <name type="synonym">Blennius fasciatus</name>
    <dbReference type="NCBI Taxonomy" id="181472"/>
    <lineage>
        <taxon>Eukaryota</taxon>
        <taxon>Metazoa</taxon>
        <taxon>Chordata</taxon>
        <taxon>Craniata</taxon>
        <taxon>Vertebrata</taxon>
        <taxon>Euteleostomi</taxon>
        <taxon>Actinopterygii</taxon>
        <taxon>Neopterygii</taxon>
        <taxon>Teleostei</taxon>
        <taxon>Neoteleostei</taxon>
        <taxon>Acanthomorphata</taxon>
        <taxon>Ovalentaria</taxon>
        <taxon>Blenniimorphae</taxon>
        <taxon>Blenniiformes</taxon>
        <taxon>Blennioidei</taxon>
        <taxon>Blenniidae</taxon>
        <taxon>Salariinae</taxon>
        <taxon>Salarias</taxon>
    </lineage>
</organism>
<dbReference type="PANTHER" id="PTHR16154">
    <property type="entry name" value="NEURABIN"/>
    <property type="match status" value="1"/>
</dbReference>
<evidence type="ECO:0000256" key="12">
    <source>
        <dbReference type="SAM" id="MobiDB-lite"/>
    </source>
</evidence>
<keyword evidence="3" id="KW-0963">Cytoplasm</keyword>
<dbReference type="Pfam" id="PF17817">
    <property type="entry name" value="PDZ_5"/>
    <property type="match status" value="1"/>
</dbReference>
<dbReference type="CDD" id="cd06790">
    <property type="entry name" value="PDZ_neurabin-like"/>
    <property type="match status" value="1"/>
</dbReference>
<dbReference type="GO" id="GO:0019722">
    <property type="term" value="P:calcium-mediated signaling"/>
    <property type="evidence" value="ECO:0007669"/>
    <property type="project" value="TreeGrafter"/>
</dbReference>
<reference evidence="14" key="2">
    <citation type="submission" date="2025-08" db="UniProtKB">
        <authorList>
            <consortium name="Ensembl"/>
        </authorList>
    </citation>
    <scope>IDENTIFICATION</scope>
</reference>
<dbReference type="SUPFAM" id="SSF50156">
    <property type="entry name" value="PDZ domain-like"/>
    <property type="match status" value="1"/>
</dbReference>
<dbReference type="GO" id="GO:0007015">
    <property type="term" value="P:actin filament organization"/>
    <property type="evidence" value="ECO:0007669"/>
    <property type="project" value="TreeGrafter"/>
</dbReference>
<protein>
    <recommendedName>
        <fullName evidence="13">PDZ domain-containing protein</fullName>
    </recommendedName>
</protein>
<keyword evidence="6" id="KW-0524">Neurogenesis</keyword>
<feature type="compositionally biased region" description="Basic and acidic residues" evidence="12">
    <location>
        <begin position="265"/>
        <end position="332"/>
    </location>
</feature>
<dbReference type="GO" id="GO:0051015">
    <property type="term" value="F:actin filament binding"/>
    <property type="evidence" value="ECO:0007669"/>
    <property type="project" value="TreeGrafter"/>
</dbReference>
<keyword evidence="7" id="KW-0770">Synapse</keyword>
<dbReference type="InterPro" id="IPR043446">
    <property type="entry name" value="Neurabin-like"/>
</dbReference>
<feature type="region of interest" description="Disordered" evidence="12">
    <location>
        <begin position="237"/>
        <end position="378"/>
    </location>
</feature>
<dbReference type="GO" id="GO:0015629">
    <property type="term" value="C:actin cytoskeleton"/>
    <property type="evidence" value="ECO:0007669"/>
    <property type="project" value="TreeGrafter"/>
</dbReference>
<dbReference type="InParanoid" id="A0A672IQC8"/>
<dbReference type="GO" id="GO:0014069">
    <property type="term" value="C:postsynaptic density"/>
    <property type="evidence" value="ECO:0007669"/>
    <property type="project" value="TreeGrafter"/>
</dbReference>
<dbReference type="InterPro" id="IPR040645">
    <property type="entry name" value="Neurabin-1/2_PDZ"/>
</dbReference>
<dbReference type="PROSITE" id="PS50106">
    <property type="entry name" value="PDZ"/>
    <property type="match status" value="1"/>
</dbReference>
<dbReference type="PANTHER" id="PTHR16154:SF6">
    <property type="entry name" value="SPINOPHILIN, ISOFORM J"/>
    <property type="match status" value="1"/>
</dbReference>
<name>A0A672IQC8_SALFA</name>
<reference evidence="14" key="3">
    <citation type="submission" date="2025-09" db="UniProtKB">
        <authorList>
            <consortium name="Ensembl"/>
        </authorList>
    </citation>
    <scope>IDENTIFICATION</scope>
</reference>
<keyword evidence="8" id="KW-0175">Coiled coil</keyword>
<sequence length="534" mass="58550">MMRSDSKGRSASPHRITYKSDFHAIKCSFDLPSSMSDPMMSHTSSISTVGSRGRIINTRGNKIRDNIFLQMDSQHSKQDLCCGSTAFVSSQIPTFQLQPSPLAVSRHSTISSLSKFSVTRKLFETKMTGVGGGTEPVLKPTISRADRGMAEWKGEVNQAGEEEDASENNLHTDEEEDGSHEDKPINHIVNISPVKPPALTSHLKSLLLDSLSETSNESSCCFDKPDQTNVYFPARAEETKSTQEEISSKKMDSRVLESAGSENRAGMHEEDVHQEVEEKREDKEEVCGPRPENSERDGETSKLQEEPVTEETKHTACKEGRDGKDEAPAGREEETEAGVISGTENESLVYGRESQSHSKLSASSQEDSENSPGKDDQHLLKYEEIPGLPELTDEETEEASDAAERKVKFSSAPIKVFSTYSNAEYDRHNEDIDPVSASAEFELEKRVDRMNVFPVEIEKDDGLGISIIGMGVGADQGLEKLGIFVKTITEGGATQKDGRIQVNDQIVEVDGVSLVGVSQLFAATVLKNTTGLVK</sequence>
<keyword evidence="4" id="KW-0597">Phosphoprotein</keyword>
<dbReference type="GO" id="GO:0031175">
    <property type="term" value="P:neuron projection development"/>
    <property type="evidence" value="ECO:0007669"/>
    <property type="project" value="TreeGrafter"/>
</dbReference>
<feature type="domain" description="PDZ" evidence="13">
    <location>
        <begin position="454"/>
        <end position="534"/>
    </location>
</feature>
<reference evidence="14" key="1">
    <citation type="submission" date="2019-06" db="EMBL/GenBank/DDBJ databases">
        <authorList>
            <consortium name="Wellcome Sanger Institute Data Sharing"/>
        </authorList>
    </citation>
    <scope>NUCLEOTIDE SEQUENCE [LARGE SCALE GENOMIC DNA]</scope>
</reference>
<dbReference type="GO" id="GO:0030425">
    <property type="term" value="C:dendrite"/>
    <property type="evidence" value="ECO:0007669"/>
    <property type="project" value="TreeGrafter"/>
</dbReference>
<evidence type="ECO:0000259" key="13">
    <source>
        <dbReference type="PROSITE" id="PS50106"/>
    </source>
</evidence>
<evidence type="ECO:0000313" key="14">
    <source>
        <dbReference type="Ensembl" id="ENSSFAP00005044058.1"/>
    </source>
</evidence>
<dbReference type="Ensembl" id="ENSSFAT00005045615.1">
    <property type="protein sequence ID" value="ENSSFAP00005044058.1"/>
    <property type="gene ID" value="ENSSFAG00005021698.1"/>
</dbReference>
<dbReference type="GO" id="GO:0005737">
    <property type="term" value="C:cytoplasm"/>
    <property type="evidence" value="ECO:0007669"/>
    <property type="project" value="TreeGrafter"/>
</dbReference>
<proteinExistence type="predicted"/>
<keyword evidence="9" id="KW-0009">Actin-binding</keyword>